<organism evidence="1 2">
    <name type="scientific">Peronosclerospora sorghi</name>
    <dbReference type="NCBI Taxonomy" id="230839"/>
    <lineage>
        <taxon>Eukaryota</taxon>
        <taxon>Sar</taxon>
        <taxon>Stramenopiles</taxon>
        <taxon>Oomycota</taxon>
        <taxon>Peronosporomycetes</taxon>
        <taxon>Peronosporales</taxon>
        <taxon>Peronosporaceae</taxon>
        <taxon>Peronosclerospora</taxon>
    </lineage>
</organism>
<proteinExistence type="predicted"/>
<comment type="caution">
    <text evidence="1">The sequence shown here is derived from an EMBL/GenBank/DDBJ whole genome shotgun (WGS) entry which is preliminary data.</text>
</comment>
<protein>
    <submittedName>
        <fullName evidence="1">Uncharacterized protein</fullName>
    </submittedName>
</protein>
<gene>
    <name evidence="1" type="ORF">PsorP6_009686</name>
</gene>
<evidence type="ECO:0000313" key="2">
    <source>
        <dbReference type="Proteomes" id="UP001163321"/>
    </source>
</evidence>
<reference evidence="1 2" key="1">
    <citation type="journal article" date="2022" name="bioRxiv">
        <title>The genome of the oomycete Peronosclerospora sorghi, a cosmopolitan pathogen of maize and sorghum, is inflated with dispersed pseudogenes.</title>
        <authorList>
            <person name="Fletcher K."/>
            <person name="Martin F."/>
            <person name="Isakeit T."/>
            <person name="Cavanaugh K."/>
            <person name="Magill C."/>
            <person name="Michelmore R."/>
        </authorList>
    </citation>
    <scope>NUCLEOTIDE SEQUENCE [LARGE SCALE GENOMIC DNA]</scope>
    <source>
        <strain evidence="1">P6</strain>
    </source>
</reference>
<sequence>MMALGGISQGDLSEVDENYNDNNNDGHEDGENDTTAAVAEQQEQEAATNRMSLPPSRSVSVGGERPAASTATSTRRTRTPGV</sequence>
<name>A0ACC0VYZ6_9STRA</name>
<accession>A0ACC0VYZ6</accession>
<dbReference type="Proteomes" id="UP001163321">
    <property type="component" value="Chromosome 5"/>
</dbReference>
<keyword evidence="2" id="KW-1185">Reference proteome</keyword>
<dbReference type="EMBL" id="CM047584">
    <property type="protein sequence ID" value="KAI9911150.1"/>
    <property type="molecule type" value="Genomic_DNA"/>
</dbReference>
<evidence type="ECO:0000313" key="1">
    <source>
        <dbReference type="EMBL" id="KAI9911150.1"/>
    </source>
</evidence>